<dbReference type="SUPFAM" id="SSF54197">
    <property type="entry name" value="HIT-like"/>
    <property type="match status" value="1"/>
</dbReference>
<name>A0A3G4ZTR1_9VIRU</name>
<accession>A0A3G4ZTR1</accession>
<proteinExistence type="predicted"/>
<organism evidence="2">
    <name type="scientific">Barrevirus sp</name>
    <dbReference type="NCBI Taxonomy" id="2487763"/>
    <lineage>
        <taxon>Viruses</taxon>
        <taxon>Varidnaviria</taxon>
        <taxon>Bamfordvirae</taxon>
        <taxon>Nucleocytoviricota</taxon>
        <taxon>Megaviricetes</taxon>
        <taxon>Imitervirales</taxon>
        <taxon>Mimiviridae</taxon>
        <taxon>Klosneuvirinae</taxon>
    </lineage>
</organism>
<feature type="domain" description="HIT" evidence="1">
    <location>
        <begin position="14"/>
        <end position="103"/>
    </location>
</feature>
<dbReference type="Gene3D" id="3.30.428.10">
    <property type="entry name" value="HIT-like"/>
    <property type="match status" value="1"/>
</dbReference>
<protein>
    <submittedName>
        <fullName evidence="2">Histidine triad (HIT) protein</fullName>
    </submittedName>
</protein>
<evidence type="ECO:0000259" key="1">
    <source>
        <dbReference type="Pfam" id="PF01230"/>
    </source>
</evidence>
<dbReference type="Pfam" id="PF01230">
    <property type="entry name" value="HIT"/>
    <property type="match status" value="1"/>
</dbReference>
<gene>
    <name evidence="2" type="ORF">Barrevirus1_31</name>
</gene>
<dbReference type="InterPro" id="IPR011146">
    <property type="entry name" value="HIT-like"/>
</dbReference>
<sequence length="112" mass="12924">MQCPFCEIIKDDKYGQIIWKGDKVSAIKKLCKPRNVNFLIISNEHIVNLKGSEAKEYKHSVVTEMVDLANFLSKGKDWSIHINNGPKADQTVFHLHAHISSREPLESWFPKY</sequence>
<dbReference type="InterPro" id="IPR036265">
    <property type="entry name" value="HIT-like_sf"/>
</dbReference>
<evidence type="ECO:0000313" key="2">
    <source>
        <dbReference type="EMBL" id="AYV76809.1"/>
    </source>
</evidence>
<dbReference type="GO" id="GO:0003824">
    <property type="term" value="F:catalytic activity"/>
    <property type="evidence" value="ECO:0007669"/>
    <property type="project" value="InterPro"/>
</dbReference>
<dbReference type="EMBL" id="MK071998">
    <property type="protein sequence ID" value="AYV76809.1"/>
    <property type="molecule type" value="Genomic_DNA"/>
</dbReference>
<reference evidence="2" key="1">
    <citation type="submission" date="2018-10" db="EMBL/GenBank/DDBJ databases">
        <title>Hidden diversity of soil giant viruses.</title>
        <authorList>
            <person name="Schulz F."/>
            <person name="Alteio L."/>
            <person name="Goudeau D."/>
            <person name="Ryan E.M."/>
            <person name="Malmstrom R.R."/>
            <person name="Blanchard J."/>
            <person name="Woyke T."/>
        </authorList>
    </citation>
    <scope>NUCLEOTIDE SEQUENCE</scope>
    <source>
        <strain evidence="2">BAV1</strain>
    </source>
</reference>